<dbReference type="EMBL" id="FWZX01000001">
    <property type="protein sequence ID" value="SME88274.1"/>
    <property type="molecule type" value="Genomic_DNA"/>
</dbReference>
<dbReference type="InterPro" id="IPR011008">
    <property type="entry name" value="Dimeric_a/b-barrel"/>
</dbReference>
<gene>
    <name evidence="1" type="ORF">SAMN05428998_10180</name>
</gene>
<reference evidence="1 2" key="1">
    <citation type="submission" date="2017-04" db="EMBL/GenBank/DDBJ databases">
        <authorList>
            <person name="Afonso C.L."/>
            <person name="Miller P.J."/>
            <person name="Scott M.A."/>
            <person name="Spackman E."/>
            <person name="Goraichik I."/>
            <person name="Dimitrov K.M."/>
            <person name="Suarez D.L."/>
            <person name="Swayne D.E."/>
        </authorList>
    </citation>
    <scope>NUCLEOTIDE SEQUENCE [LARGE SCALE GENOMIC DNA]</scope>
    <source>
        <strain evidence="1 2">USBA 355</strain>
    </source>
</reference>
<keyword evidence="2" id="KW-1185">Reference proteome</keyword>
<organism evidence="1 2">
    <name type="scientific">Tistlia consotensis USBA 355</name>
    <dbReference type="NCBI Taxonomy" id="560819"/>
    <lineage>
        <taxon>Bacteria</taxon>
        <taxon>Pseudomonadati</taxon>
        <taxon>Pseudomonadota</taxon>
        <taxon>Alphaproteobacteria</taxon>
        <taxon>Rhodospirillales</taxon>
        <taxon>Rhodovibrionaceae</taxon>
        <taxon>Tistlia</taxon>
    </lineage>
</organism>
<dbReference type="AlphaFoldDB" id="A0A1Y6B6U5"/>
<protein>
    <submittedName>
        <fullName evidence="1">Uncharacterized conserved protein YciI, contains a putative active-site phosphohistidine</fullName>
    </submittedName>
</protein>
<evidence type="ECO:0000313" key="2">
    <source>
        <dbReference type="Proteomes" id="UP000192917"/>
    </source>
</evidence>
<dbReference type="STRING" id="560819.SAMN05428998_10180"/>
<dbReference type="PANTHER" id="PTHR37828">
    <property type="entry name" value="GSR2449 PROTEIN"/>
    <property type="match status" value="1"/>
</dbReference>
<proteinExistence type="predicted"/>
<dbReference type="SUPFAM" id="SSF54909">
    <property type="entry name" value="Dimeric alpha+beta barrel"/>
    <property type="match status" value="1"/>
</dbReference>
<dbReference type="Gene3D" id="3.30.70.1060">
    <property type="entry name" value="Dimeric alpha+beta barrel"/>
    <property type="match status" value="1"/>
</dbReference>
<name>A0A1Y6B6U5_9PROT</name>
<evidence type="ECO:0000313" key="1">
    <source>
        <dbReference type="EMBL" id="SME88274.1"/>
    </source>
</evidence>
<dbReference type="Proteomes" id="UP000192917">
    <property type="component" value="Unassembled WGS sequence"/>
</dbReference>
<sequence>MFIVLLKFTENRAQAPRFLEGHKAWIQQGLQDGVFLLVGSLKPEAGGAILAHGASLPELEARLAEDPFVGEKVVSAEILEIAAARTDARLSFLLEAATQGKVAP</sequence>
<dbReference type="RefSeq" id="WP_085120448.1">
    <property type="nucleotide sequence ID" value="NZ_FWZX01000001.1"/>
</dbReference>
<dbReference type="PANTHER" id="PTHR37828:SF1">
    <property type="entry name" value="YCII-RELATED DOMAIN-CONTAINING PROTEIN"/>
    <property type="match status" value="1"/>
</dbReference>
<accession>A0A1Y6B6U5</accession>